<reference evidence="6 7" key="1">
    <citation type="submission" date="2018-05" db="EMBL/GenBank/DDBJ databases">
        <title>Novel Campyloabacter and Helicobacter Species and Strains.</title>
        <authorList>
            <person name="Mannion A.J."/>
            <person name="Shen Z."/>
            <person name="Fox J.G."/>
        </authorList>
    </citation>
    <scope>NUCLEOTIDE SEQUENCE [LARGE SCALE GENOMIC DNA]</scope>
    <source>
        <strain evidence="7">MIT17-670</strain>
    </source>
</reference>
<dbReference type="EMBL" id="NXMA01000002">
    <property type="protein sequence ID" value="TKX32929.1"/>
    <property type="molecule type" value="Genomic_DNA"/>
</dbReference>
<dbReference type="GO" id="GO:0005524">
    <property type="term" value="F:ATP binding"/>
    <property type="evidence" value="ECO:0007669"/>
    <property type="project" value="UniProtKB-KW"/>
</dbReference>
<gene>
    <name evidence="6" type="ORF">CQA76_01190</name>
</gene>
<sequence>MIELNNFSFSYDQKNILNIKKLVLDTSKISILMGLNGSGKSTLLRILKFLEGDFENISYFGKTHLNSDEKRQIYLLFPEPIFLNRSIEKNFLFLLKTYKIDLKESQNRIDETFNLLEIDKSLLKKHPNELSSGQSQKLAFALALSVRAKYYLLDEPSAFLDQKTAILFKKAILFMQKTYNSGFLIASHDKVFLDSLAQKRYYLHSGEILEFENTNVFDLENKGIYFDRFMDFSPYMKKNSSKIAINPYKISFAKEKDNLDYAFDFIIDKCLIIALRTRKDFVFVRIKTQDKILEFGLNQDQFSQSGLNLYDEILLAFNQDAIYFLD</sequence>
<dbReference type="InterPro" id="IPR003439">
    <property type="entry name" value="ABC_transporter-like_ATP-bd"/>
</dbReference>
<evidence type="ECO:0000256" key="3">
    <source>
        <dbReference type="ARBA" id="ARBA00022741"/>
    </source>
</evidence>
<dbReference type="RefSeq" id="WP_137621629.1">
    <property type="nucleotide sequence ID" value="NZ_NXMA01000002.1"/>
</dbReference>
<dbReference type="Proteomes" id="UP000310353">
    <property type="component" value="Unassembled WGS sequence"/>
</dbReference>
<dbReference type="PROSITE" id="PS00211">
    <property type="entry name" value="ABC_TRANSPORTER_1"/>
    <property type="match status" value="1"/>
</dbReference>
<keyword evidence="7" id="KW-1185">Reference proteome</keyword>
<evidence type="ECO:0000313" key="6">
    <source>
        <dbReference type="EMBL" id="TKX32929.1"/>
    </source>
</evidence>
<evidence type="ECO:0000313" key="7">
    <source>
        <dbReference type="Proteomes" id="UP000310353"/>
    </source>
</evidence>
<dbReference type="AlphaFoldDB" id="A0A4U7BMG3"/>
<dbReference type="Pfam" id="PF00005">
    <property type="entry name" value="ABC_tran"/>
    <property type="match status" value="1"/>
</dbReference>
<proteinExistence type="inferred from homology"/>
<dbReference type="OrthoDB" id="9809450at2"/>
<dbReference type="InterPro" id="IPR017871">
    <property type="entry name" value="ABC_transporter-like_CS"/>
</dbReference>
<keyword evidence="3" id="KW-0547">Nucleotide-binding</keyword>
<protein>
    <submittedName>
        <fullName evidence="6">ABC transporter ATP-binding protein</fullName>
    </submittedName>
</protein>
<keyword evidence="2" id="KW-0813">Transport</keyword>
<dbReference type="SUPFAM" id="SSF52540">
    <property type="entry name" value="P-loop containing nucleoside triphosphate hydrolases"/>
    <property type="match status" value="1"/>
</dbReference>
<dbReference type="PANTHER" id="PTHR43117:SF4">
    <property type="entry name" value="OSMOPROTECTANT IMPORT ATP-BINDING PROTEIN OSMV"/>
    <property type="match status" value="1"/>
</dbReference>
<dbReference type="InterPro" id="IPR003593">
    <property type="entry name" value="AAA+_ATPase"/>
</dbReference>
<organism evidence="6 7">
    <name type="scientific">Campylobacter aviculae</name>
    <dbReference type="NCBI Taxonomy" id="2510190"/>
    <lineage>
        <taxon>Bacteria</taxon>
        <taxon>Pseudomonadati</taxon>
        <taxon>Campylobacterota</taxon>
        <taxon>Epsilonproteobacteria</taxon>
        <taxon>Campylobacterales</taxon>
        <taxon>Campylobacteraceae</taxon>
        <taxon>Campylobacter</taxon>
    </lineage>
</organism>
<dbReference type="InterPro" id="IPR053569">
    <property type="entry name" value="Tungstate_ABC_transporter"/>
</dbReference>
<comment type="similarity">
    <text evidence="1">Belongs to the ABC transporter superfamily.</text>
</comment>
<dbReference type="GO" id="GO:0016887">
    <property type="term" value="F:ATP hydrolysis activity"/>
    <property type="evidence" value="ECO:0007669"/>
    <property type="project" value="InterPro"/>
</dbReference>
<dbReference type="NCBIfam" id="NF041774">
    <property type="entry name" value="tung_ATPbind_TupC"/>
    <property type="match status" value="1"/>
</dbReference>
<evidence type="ECO:0000256" key="1">
    <source>
        <dbReference type="ARBA" id="ARBA00005417"/>
    </source>
</evidence>
<evidence type="ECO:0000256" key="2">
    <source>
        <dbReference type="ARBA" id="ARBA00022448"/>
    </source>
</evidence>
<keyword evidence="4 6" id="KW-0067">ATP-binding</keyword>
<accession>A0A4U7BMG3</accession>
<comment type="caution">
    <text evidence="6">The sequence shown here is derived from an EMBL/GenBank/DDBJ whole genome shotgun (WGS) entry which is preliminary data.</text>
</comment>
<dbReference type="SMART" id="SM00382">
    <property type="entry name" value="AAA"/>
    <property type="match status" value="1"/>
</dbReference>
<feature type="domain" description="ABC transporter" evidence="5">
    <location>
        <begin position="2"/>
        <end position="230"/>
    </location>
</feature>
<dbReference type="Gene3D" id="3.40.50.300">
    <property type="entry name" value="P-loop containing nucleotide triphosphate hydrolases"/>
    <property type="match status" value="1"/>
</dbReference>
<dbReference type="PANTHER" id="PTHR43117">
    <property type="entry name" value="OSMOPROTECTANT IMPORT ATP-BINDING PROTEIN OSMV"/>
    <property type="match status" value="1"/>
</dbReference>
<evidence type="ECO:0000256" key="4">
    <source>
        <dbReference type="ARBA" id="ARBA00022840"/>
    </source>
</evidence>
<evidence type="ECO:0000259" key="5">
    <source>
        <dbReference type="PROSITE" id="PS50893"/>
    </source>
</evidence>
<name>A0A4U7BMG3_9BACT</name>
<dbReference type="InterPro" id="IPR027417">
    <property type="entry name" value="P-loop_NTPase"/>
</dbReference>
<dbReference type="PROSITE" id="PS50893">
    <property type="entry name" value="ABC_TRANSPORTER_2"/>
    <property type="match status" value="1"/>
</dbReference>